<dbReference type="InterPro" id="IPR010994">
    <property type="entry name" value="RuvA_2-like"/>
</dbReference>
<evidence type="ECO:0000256" key="1">
    <source>
        <dbReference type="ARBA" id="ARBA00004067"/>
    </source>
</evidence>
<dbReference type="Pfam" id="PF03119">
    <property type="entry name" value="DNA_ligase_ZBD"/>
    <property type="match status" value="1"/>
</dbReference>
<dbReference type="Gene3D" id="1.10.287.610">
    <property type="entry name" value="Helix hairpin bin"/>
    <property type="match status" value="1"/>
</dbReference>
<keyword evidence="8 11" id="KW-0520">NAD</keyword>
<evidence type="ECO:0000256" key="9">
    <source>
        <dbReference type="ARBA" id="ARBA00023204"/>
    </source>
</evidence>
<feature type="binding site" evidence="11">
    <location>
        <begin position="81"/>
        <end position="82"/>
    </location>
    <ligand>
        <name>NAD(+)</name>
        <dbReference type="ChEBI" id="CHEBI:57540"/>
    </ligand>
</feature>
<keyword evidence="3 11" id="KW-0235">DNA replication</keyword>
<name>A0A2T3KM80_9GAMM</name>
<dbReference type="Pfam" id="PF12826">
    <property type="entry name" value="HHH_2"/>
    <property type="match status" value="1"/>
</dbReference>
<keyword evidence="5 11" id="KW-0227">DNA damage</keyword>
<dbReference type="SUPFAM" id="SSF50249">
    <property type="entry name" value="Nucleic acid-binding proteins"/>
    <property type="match status" value="1"/>
</dbReference>
<feature type="active site" description="N6-AMP-lysine intermediate" evidence="11">
    <location>
        <position position="118"/>
    </location>
</feature>
<dbReference type="HAMAP" id="MF_01588">
    <property type="entry name" value="DNA_ligase_A"/>
    <property type="match status" value="1"/>
</dbReference>
<keyword evidence="9 11" id="KW-0234">DNA repair</keyword>
<feature type="binding site" evidence="11">
    <location>
        <position position="437"/>
    </location>
    <ligand>
        <name>Zn(2+)</name>
        <dbReference type="ChEBI" id="CHEBI:29105"/>
    </ligand>
</feature>
<organism evidence="13 14">
    <name type="scientific">Photobacterium kishitanii</name>
    <dbReference type="NCBI Taxonomy" id="318456"/>
    <lineage>
        <taxon>Bacteria</taxon>
        <taxon>Pseudomonadati</taxon>
        <taxon>Pseudomonadota</taxon>
        <taxon>Gammaproteobacteria</taxon>
        <taxon>Vibrionales</taxon>
        <taxon>Vibrionaceae</taxon>
        <taxon>Photobacterium</taxon>
    </lineage>
</organism>
<dbReference type="RefSeq" id="WP_107288636.1">
    <property type="nucleotide sequence ID" value="NZ_PYNF01000002.1"/>
</dbReference>
<comment type="similarity">
    <text evidence="11">Belongs to the NAD-dependent DNA ligase family. LigA subfamily.</text>
</comment>
<dbReference type="SUPFAM" id="SSF52113">
    <property type="entry name" value="BRCT domain"/>
    <property type="match status" value="1"/>
</dbReference>
<dbReference type="SMART" id="SM00292">
    <property type="entry name" value="BRCT"/>
    <property type="match status" value="1"/>
</dbReference>
<evidence type="ECO:0000256" key="3">
    <source>
        <dbReference type="ARBA" id="ARBA00022705"/>
    </source>
</evidence>
<comment type="catalytic activity">
    <reaction evidence="10 11">
        <text>NAD(+) + (deoxyribonucleotide)n-3'-hydroxyl + 5'-phospho-(deoxyribonucleotide)m = (deoxyribonucleotide)n+m + AMP + beta-nicotinamide D-nucleotide.</text>
        <dbReference type="EC" id="6.5.1.2"/>
    </reaction>
</comment>
<evidence type="ECO:0000256" key="6">
    <source>
        <dbReference type="ARBA" id="ARBA00022833"/>
    </source>
</evidence>
<keyword evidence="2 11" id="KW-0436">Ligase</keyword>
<dbReference type="FunFam" id="1.10.150.20:FF:000007">
    <property type="entry name" value="DNA ligase"/>
    <property type="match status" value="1"/>
</dbReference>
<feature type="binding site" evidence="11">
    <location>
        <begin position="32"/>
        <end position="36"/>
    </location>
    <ligand>
        <name>NAD(+)</name>
        <dbReference type="ChEBI" id="CHEBI:57540"/>
    </ligand>
</feature>
<dbReference type="EC" id="6.5.1.2" evidence="11"/>
<dbReference type="Pfam" id="PF14520">
    <property type="entry name" value="HHH_5"/>
    <property type="match status" value="1"/>
</dbReference>
<feature type="domain" description="BRCT" evidence="12">
    <location>
        <begin position="596"/>
        <end position="680"/>
    </location>
</feature>
<dbReference type="NCBIfam" id="NF005932">
    <property type="entry name" value="PRK07956.1"/>
    <property type="match status" value="1"/>
</dbReference>
<feature type="binding site" evidence="11">
    <location>
        <position position="321"/>
    </location>
    <ligand>
        <name>NAD(+)</name>
        <dbReference type="ChEBI" id="CHEBI:57540"/>
    </ligand>
</feature>
<dbReference type="Gene3D" id="3.40.50.10190">
    <property type="entry name" value="BRCT domain"/>
    <property type="match status" value="1"/>
</dbReference>
<gene>
    <name evidence="11 13" type="primary">ligA</name>
    <name evidence="13" type="ORF">C9J27_02460</name>
</gene>
<comment type="cofactor">
    <cofactor evidence="11">
        <name>Mg(2+)</name>
        <dbReference type="ChEBI" id="CHEBI:18420"/>
    </cofactor>
    <cofactor evidence="11">
        <name>Mn(2+)</name>
        <dbReference type="ChEBI" id="CHEBI:29035"/>
    </cofactor>
</comment>
<dbReference type="CDD" id="cd17748">
    <property type="entry name" value="BRCT_DNA_ligase_like"/>
    <property type="match status" value="1"/>
</dbReference>
<dbReference type="InterPro" id="IPR004150">
    <property type="entry name" value="NAD_DNA_ligase_OB"/>
</dbReference>
<feature type="binding site" evidence="11">
    <location>
        <position position="413"/>
    </location>
    <ligand>
        <name>Zn(2+)</name>
        <dbReference type="ChEBI" id="CHEBI:29105"/>
    </ligand>
</feature>
<dbReference type="PANTHER" id="PTHR23389">
    <property type="entry name" value="CHROMOSOME TRANSMISSION FIDELITY FACTOR 18"/>
    <property type="match status" value="1"/>
</dbReference>
<keyword evidence="4 11" id="KW-0479">Metal-binding</keyword>
<dbReference type="Gene3D" id="3.30.470.30">
    <property type="entry name" value="DNA ligase/mRNA capping enzyme"/>
    <property type="match status" value="1"/>
</dbReference>
<keyword evidence="11" id="KW-0464">Manganese</keyword>
<comment type="function">
    <text evidence="1 11">DNA ligase that catalyzes the formation of phosphodiester linkages between 5'-phosphoryl and 3'-hydroxyl groups in double-stranded DNA using NAD as a coenzyme and as the energy source for the reaction. It is essential for DNA replication and repair of damaged DNA.</text>
</comment>
<reference evidence="13 14" key="1">
    <citation type="submission" date="2018-01" db="EMBL/GenBank/DDBJ databases">
        <title>Whole genome sequencing of Histamine producing bacteria.</title>
        <authorList>
            <person name="Butler K."/>
        </authorList>
    </citation>
    <scope>NUCLEOTIDE SEQUENCE [LARGE SCALE GENOMIC DNA]</scope>
    <source>
        <strain evidence="13 14">FS-7.2</strain>
    </source>
</reference>
<dbReference type="GO" id="GO:0006281">
    <property type="term" value="P:DNA repair"/>
    <property type="evidence" value="ECO:0007669"/>
    <property type="project" value="UniProtKB-KW"/>
</dbReference>
<feature type="binding site" evidence="11">
    <location>
        <position position="431"/>
    </location>
    <ligand>
        <name>Zn(2+)</name>
        <dbReference type="ChEBI" id="CHEBI:29105"/>
    </ligand>
</feature>
<comment type="caution">
    <text evidence="13">The sequence shown here is derived from an EMBL/GenBank/DDBJ whole genome shotgun (WGS) entry which is preliminary data.</text>
</comment>
<feature type="binding site" evidence="11">
    <location>
        <position position="176"/>
    </location>
    <ligand>
        <name>NAD(+)</name>
        <dbReference type="ChEBI" id="CHEBI:57540"/>
    </ligand>
</feature>
<evidence type="ECO:0000256" key="11">
    <source>
        <dbReference type="HAMAP-Rule" id="MF_01588"/>
    </source>
</evidence>
<sequence>MNNVKQQYLELVNTLKYHSDRYYVKDDPEITDAEYDKMFRELLVIEEAHPELTVPDSPSLRVGGAPIPFFPDVTHDVPMLSLDDVFNADETAAAIEKAYAHAGLHFTDGELEITAEVKLDGVATSLDYINNVLTTAATRGNGIVGSDITHNAKTIKSIPLVLNSQFTIPRICVRGEIVFPKKEFENFNKKLIAAGEDPLKNPRNGAAGAVRQLDPKSCARRNVAFIPYNNGAFEGCDQLKELPDSQFELLNLYKNLGFRASKYTVKLKSLKEVEEFHDKMLAERENIPFEIDGIVYKIDSREAQNEAGITARVMRACIARKFPAEEASTVLKNVVPQVGRTGKITPVAVLEPVECGGVTVSSATLFNYQQVKEKGIKINDSVAIFRAGDVVPQVKHILKEAENRIEIIEPINCPLCGSVIIKDDGVADIFCSGGMACSAQVIEALKHFCAKKVMNIDSVGDKLIEMLFEKKLIASAPDIYKLTLDDIEQLPRMGKKSATKAIESINKSKHTTLARFIWALGIKGVGEETAKALALHFNTIENFQLATYEQLIEVENVGEEIATHTKKWFSNNENMLIVSKLIDLGVHWDEVQKVEESSQTLKGEIIVITGSFENIKREELKAKLEALGAKVSGSVSKKTTILVTGVNAGSKLTQATNLKESGENIKIINESEIAVLLQQL</sequence>
<accession>A0A2T3KM80</accession>
<dbReference type="InterPro" id="IPR001679">
    <property type="entry name" value="DNA_ligase"/>
</dbReference>
<dbReference type="Gene3D" id="1.10.150.20">
    <property type="entry name" value="5' to 3' exonuclease, C-terminal subdomain"/>
    <property type="match status" value="2"/>
</dbReference>
<evidence type="ECO:0000313" key="14">
    <source>
        <dbReference type="Proteomes" id="UP000241426"/>
    </source>
</evidence>
<dbReference type="PROSITE" id="PS01056">
    <property type="entry name" value="DNA_LIGASE_N2"/>
    <property type="match status" value="1"/>
</dbReference>
<dbReference type="NCBIfam" id="TIGR00575">
    <property type="entry name" value="dnlj"/>
    <property type="match status" value="1"/>
</dbReference>
<evidence type="ECO:0000256" key="8">
    <source>
        <dbReference type="ARBA" id="ARBA00023027"/>
    </source>
</evidence>
<dbReference type="Pfam" id="PF01653">
    <property type="entry name" value="DNA_ligase_aden"/>
    <property type="match status" value="1"/>
</dbReference>
<protein>
    <recommendedName>
        <fullName evidence="11">DNA ligase</fullName>
        <ecNumber evidence="11">6.5.1.2</ecNumber>
    </recommendedName>
    <alternativeName>
        <fullName evidence="11">Polydeoxyribonucleotide synthase [NAD(+)]</fullName>
    </alternativeName>
</protein>
<dbReference type="Pfam" id="PF03120">
    <property type="entry name" value="OB_DNA_ligase"/>
    <property type="match status" value="1"/>
</dbReference>
<dbReference type="InterPro" id="IPR013840">
    <property type="entry name" value="DNAligase_N"/>
</dbReference>
<feature type="binding site" evidence="11">
    <location>
        <position position="139"/>
    </location>
    <ligand>
        <name>NAD(+)</name>
        <dbReference type="ChEBI" id="CHEBI:57540"/>
    </ligand>
</feature>
<dbReference type="SMART" id="SM00278">
    <property type="entry name" value="HhH1"/>
    <property type="match status" value="4"/>
</dbReference>
<dbReference type="InterPro" id="IPR003583">
    <property type="entry name" value="Hlx-hairpin-Hlx_DNA-bd_motif"/>
</dbReference>
<feature type="binding site" evidence="11">
    <location>
        <position position="297"/>
    </location>
    <ligand>
        <name>NAD(+)</name>
        <dbReference type="ChEBI" id="CHEBI:57540"/>
    </ligand>
</feature>
<dbReference type="Pfam" id="PF00533">
    <property type="entry name" value="BRCT"/>
    <property type="match status" value="1"/>
</dbReference>
<proteinExistence type="inferred from homology"/>
<dbReference type="SUPFAM" id="SSF56091">
    <property type="entry name" value="DNA ligase/mRNA capping enzyme, catalytic domain"/>
    <property type="match status" value="1"/>
</dbReference>
<dbReference type="PANTHER" id="PTHR23389:SF9">
    <property type="entry name" value="DNA LIGASE"/>
    <property type="match status" value="1"/>
</dbReference>
<dbReference type="PROSITE" id="PS50172">
    <property type="entry name" value="BRCT"/>
    <property type="match status" value="1"/>
</dbReference>
<dbReference type="FunFam" id="1.10.150.20:FF:000006">
    <property type="entry name" value="DNA ligase"/>
    <property type="match status" value="1"/>
</dbReference>
<dbReference type="CDD" id="cd00114">
    <property type="entry name" value="LIGANc"/>
    <property type="match status" value="1"/>
</dbReference>
<dbReference type="GO" id="GO:0006260">
    <property type="term" value="P:DNA replication"/>
    <property type="evidence" value="ECO:0007669"/>
    <property type="project" value="UniProtKB-KW"/>
</dbReference>
<dbReference type="InterPro" id="IPR001357">
    <property type="entry name" value="BRCT_dom"/>
</dbReference>
<dbReference type="InterPro" id="IPR004149">
    <property type="entry name" value="Znf_DNAligase_C4"/>
</dbReference>
<dbReference type="InterPro" id="IPR013839">
    <property type="entry name" value="DNAligase_adenylation"/>
</dbReference>
<dbReference type="InterPro" id="IPR012340">
    <property type="entry name" value="NA-bd_OB-fold"/>
</dbReference>
<dbReference type="Proteomes" id="UP000241426">
    <property type="component" value="Unassembled WGS sequence"/>
</dbReference>
<dbReference type="GO" id="GO:0003677">
    <property type="term" value="F:DNA binding"/>
    <property type="evidence" value="ECO:0007669"/>
    <property type="project" value="InterPro"/>
</dbReference>
<dbReference type="SMART" id="SM00532">
    <property type="entry name" value="LIGANc"/>
    <property type="match status" value="1"/>
</dbReference>
<evidence type="ECO:0000256" key="2">
    <source>
        <dbReference type="ARBA" id="ARBA00022598"/>
    </source>
</evidence>
<evidence type="ECO:0000313" key="13">
    <source>
        <dbReference type="EMBL" id="PSV00909.1"/>
    </source>
</evidence>
<dbReference type="InterPro" id="IPR033136">
    <property type="entry name" value="DNA_ligase_CS"/>
</dbReference>
<dbReference type="EMBL" id="PYNF01000002">
    <property type="protein sequence ID" value="PSV00909.1"/>
    <property type="molecule type" value="Genomic_DNA"/>
</dbReference>
<evidence type="ECO:0000256" key="10">
    <source>
        <dbReference type="ARBA" id="ARBA00034005"/>
    </source>
</evidence>
<dbReference type="GO" id="GO:0046872">
    <property type="term" value="F:metal ion binding"/>
    <property type="evidence" value="ECO:0007669"/>
    <property type="project" value="UniProtKB-KW"/>
</dbReference>
<dbReference type="AlphaFoldDB" id="A0A2T3KM80"/>
<dbReference type="SUPFAM" id="SSF47781">
    <property type="entry name" value="RuvA domain 2-like"/>
    <property type="match status" value="1"/>
</dbReference>
<keyword evidence="6 11" id="KW-0862">Zinc</keyword>
<evidence type="ECO:0000256" key="7">
    <source>
        <dbReference type="ARBA" id="ARBA00022842"/>
    </source>
</evidence>
<dbReference type="GO" id="GO:0003911">
    <property type="term" value="F:DNA ligase (NAD+) activity"/>
    <property type="evidence" value="ECO:0007669"/>
    <property type="project" value="UniProtKB-UniRule"/>
</dbReference>
<evidence type="ECO:0000256" key="4">
    <source>
        <dbReference type="ARBA" id="ARBA00022723"/>
    </source>
</evidence>
<dbReference type="InterPro" id="IPR036420">
    <property type="entry name" value="BRCT_dom_sf"/>
</dbReference>
<evidence type="ECO:0000256" key="5">
    <source>
        <dbReference type="ARBA" id="ARBA00022763"/>
    </source>
</evidence>
<feature type="binding site" evidence="11">
    <location>
        <position position="416"/>
    </location>
    <ligand>
        <name>Zn(2+)</name>
        <dbReference type="ChEBI" id="CHEBI:29105"/>
    </ligand>
</feature>
<evidence type="ECO:0000259" key="12">
    <source>
        <dbReference type="PROSITE" id="PS50172"/>
    </source>
</evidence>
<dbReference type="PIRSF" id="PIRSF001604">
    <property type="entry name" value="LigA"/>
    <property type="match status" value="1"/>
</dbReference>
<feature type="binding site" evidence="11">
    <location>
        <position position="116"/>
    </location>
    <ligand>
        <name>NAD(+)</name>
        <dbReference type="ChEBI" id="CHEBI:57540"/>
    </ligand>
</feature>
<dbReference type="Gene3D" id="2.40.50.140">
    <property type="entry name" value="Nucleic acid-binding proteins"/>
    <property type="match status" value="1"/>
</dbReference>
<keyword evidence="7 11" id="KW-0460">Magnesium</keyword>
<dbReference type="InterPro" id="IPR041663">
    <property type="entry name" value="DisA/LigA_HHH"/>
</dbReference>